<dbReference type="Pfam" id="PF03534">
    <property type="entry name" value="SpvB"/>
    <property type="match status" value="1"/>
</dbReference>
<dbReference type="STRING" id="1526571.AT746_16665"/>
<reference evidence="7 8" key="1">
    <citation type="submission" date="2015-12" db="EMBL/GenBank/DDBJ databases">
        <title>Complete genome of Lacimicrobium alkaliphilum KCTC 32984.</title>
        <authorList>
            <person name="Kim S.-G."/>
            <person name="Lee Y.-J."/>
        </authorList>
    </citation>
    <scope>NUCLEOTIDE SEQUENCE [LARGE SCALE GENOMIC DNA]</scope>
    <source>
        <strain evidence="7 8">YelD216</strain>
    </source>
</reference>
<dbReference type="NCBIfam" id="TIGR03696">
    <property type="entry name" value="Rhs_assc_core"/>
    <property type="match status" value="1"/>
</dbReference>
<dbReference type="GO" id="GO:0005737">
    <property type="term" value="C:cytoplasm"/>
    <property type="evidence" value="ECO:0007669"/>
    <property type="project" value="InterPro"/>
</dbReference>
<evidence type="ECO:0000256" key="4">
    <source>
        <dbReference type="ARBA" id="ARBA00023026"/>
    </source>
</evidence>
<evidence type="ECO:0000313" key="7">
    <source>
        <dbReference type="EMBL" id="ALS99737.1"/>
    </source>
</evidence>
<organism evidence="7 8">
    <name type="scientific">Lacimicrobium alkaliphilum</name>
    <dbReference type="NCBI Taxonomy" id="1526571"/>
    <lineage>
        <taxon>Bacteria</taxon>
        <taxon>Pseudomonadati</taxon>
        <taxon>Pseudomonadota</taxon>
        <taxon>Gammaproteobacteria</taxon>
        <taxon>Alteromonadales</taxon>
        <taxon>Alteromonadaceae</taxon>
        <taxon>Lacimicrobium</taxon>
    </lineage>
</organism>
<evidence type="ECO:0000313" key="8">
    <source>
        <dbReference type="Proteomes" id="UP000068447"/>
    </source>
</evidence>
<dbReference type="InterPro" id="IPR050708">
    <property type="entry name" value="T6SS_VgrG/RHS"/>
</dbReference>
<dbReference type="InterPro" id="IPR013783">
    <property type="entry name" value="Ig-like_fold"/>
</dbReference>
<dbReference type="SUPFAM" id="SSF69318">
    <property type="entry name" value="Integrin alpha N-terminal domain"/>
    <property type="match status" value="3"/>
</dbReference>
<comment type="subcellular location">
    <subcellularLocation>
        <location evidence="1">Secreted</location>
    </subcellularLocation>
</comment>
<dbReference type="InterPro" id="IPR036116">
    <property type="entry name" value="FN3_sf"/>
</dbReference>
<evidence type="ECO:0000256" key="1">
    <source>
        <dbReference type="ARBA" id="ARBA00004613"/>
    </source>
</evidence>
<dbReference type="Pfam" id="PF13290">
    <property type="entry name" value="CHB_HEX_C_1"/>
    <property type="match status" value="3"/>
</dbReference>
<protein>
    <recommendedName>
        <fullName evidence="6">Fibronectin type-III domain-containing protein</fullName>
    </recommendedName>
</protein>
<feature type="domain" description="Fibronectin type-III" evidence="6">
    <location>
        <begin position="655"/>
        <end position="749"/>
    </location>
</feature>
<keyword evidence="2" id="KW-0964">Secreted</keyword>
<evidence type="ECO:0000256" key="2">
    <source>
        <dbReference type="ARBA" id="ARBA00022525"/>
    </source>
</evidence>
<evidence type="ECO:0000259" key="6">
    <source>
        <dbReference type="PROSITE" id="PS50853"/>
    </source>
</evidence>
<dbReference type="EMBL" id="CP013650">
    <property type="protein sequence ID" value="ALS99737.1"/>
    <property type="molecule type" value="Genomic_DNA"/>
</dbReference>
<dbReference type="Gene3D" id="2.60.40.10">
    <property type="entry name" value="Immunoglobulins"/>
    <property type="match status" value="2"/>
</dbReference>
<keyword evidence="3 5" id="KW-0732">Signal</keyword>
<evidence type="ECO:0000256" key="5">
    <source>
        <dbReference type="SAM" id="SignalP"/>
    </source>
</evidence>
<feature type="chain" id="PRO_5006836464" description="Fibronectin type-III domain-containing protein" evidence="5">
    <location>
        <begin position="22"/>
        <end position="3323"/>
    </location>
</feature>
<dbReference type="GO" id="GO:0005576">
    <property type="term" value="C:extracellular region"/>
    <property type="evidence" value="ECO:0007669"/>
    <property type="project" value="UniProtKB-SubCell"/>
</dbReference>
<dbReference type="Gene3D" id="2.130.10.130">
    <property type="entry name" value="Integrin alpha, N-terminal"/>
    <property type="match status" value="2"/>
</dbReference>
<dbReference type="Proteomes" id="UP000068447">
    <property type="component" value="Chromosome"/>
</dbReference>
<dbReference type="InterPro" id="IPR028994">
    <property type="entry name" value="Integrin_alpha_N"/>
</dbReference>
<dbReference type="PROSITE" id="PS50853">
    <property type="entry name" value="FN3"/>
    <property type="match status" value="1"/>
</dbReference>
<sequence>MKWTFVASALFLLFISYTPFAQSQTPEILFEERTVESHYEIFGDFNGDGLPDLISHSRTADNDSFLVLGRWEGDTFRFADVSVLPQLLSLAEAGKIVAGDFNGDGFDDIAQLSPQDPNVKIALGSDQGVSENLISLSMDVPADFNPDQTRGLLSVDHDGDGIDSVLVTGVQRESFYLYQFTSGNAGLSGVELVQTLEPSSAIRIPYINDYDGNGIEDILLLSAQALEPHSLWLGQPVGTLLAQPTDSPTPKQASYDWDPDRYSVVHIEGSSVDEPVQVVRVYNANGGFSEDGEPLDQDGNLIVEGELIDNSCKDLAYSPLTRKFEKICLSEEIPRVIEGGIIQPDCPPLQSLPEGEEVTDNCYQPPITPNDPPSLPGGSYQPVNKAYTIQMSLPHSGSNQPEWPELYESTSPSSGYSKVFGGLGQGYTTTRTHSTYGFRYYKYKICSYHECSSLSPYKRVYVYTSPGPVQNLTVSPISVYLNGSATLQWQKAGGIVPNGEYRITEVAPGGARTVVKTVTQPNASQSNFSAMVSPSSGGKGTYTYEVRACNPENVGCGSTRTRTVTLKAPSPPGAPSVPGKAFANTNYSVSWGTGTGGATSYKLTGEQSGVIAQGTSRSSTRNKPTGTYYYKVQACNTLGCGDYSPTSSGVQVVAKPGAPSASVASVNDTGGAISVSWSAVSGATSYAVRYKRSSGTYSNAVSKGTSRSHTFPSLSPGKYQLQVKVCLPGNCAWSQLSSDVDIPFTIKATSGAGGSISPSSRLIHYGDTGSYTVSASSGYQISNVTGCGGTLSGGTYTTGNITSICSVSASFSALSRVGKPIINPTSGTYTGSKTIEISSATAGANIYFTTNGANPTTSSSQYTAPIVITTNTTLKAKAFKSGLTSSSIATEEYTIRPHQPSVNPNGGEFVGSATVTLSTSTEGATLYYTTDGTTPTVSSTEYVDPFELKTNSVVKARAYKANMGPSLVTSSQPFSITGLYMVTTSISGEGNIEPASQQVEQGQTASFALLPGVGYIVESAEGCAGSLDENVYTIGPVTDDCQVSVLFSQAEQVQAPVFTPDGGQYAEVQTVSLHTSTPDAQIYYSLNASSLGELYQDPIEIGTTSTVYAIAKSDGMADSDMVEATFTFDADNPDWAKPNGEVADANLSAPTAPASNFSGATPASGSADGGAAGYQIPITLPPGRAGMQPNVALSYSSRSGNGIAGVGFSLSAGGSISRCPSTLAQDGFYSDIQYDLSTDKLCLDGQRLKAISGVYGNNGTEYRTELDSMVRVIQRGGSINSLAAYFEVHLPNNHIQYYGQSAKIRAEGKLFPMSWLLDKEMDFSGNRIDYSYDSVSSGEVLLEQINYTGDASGAGDREVRFAYESRPDKRSQYLAGGKTRQTRRLKTISTWYAGSKVRDYSLAYQPSVASERSLLKSITECGYQGANICRQSTDFDWSDTDTTFTLEELKTAQGNELIPTDGQIVPDITTLAAAGDINGDGVRDWGSYFVNAEGGQNGINDYQTNSCEQSYFLGRPICVNADFDLDGRTDIWWVENGFLKIGLTDYPSHVVTQVSTNVTLQSDMFREDNLVNASDYNGDGWPDLVVGTKIKNGSGVTISGRVSLYLHSTNPLNPYPSEQEMVDIGPDEILQYLGDMDGNGLPDLAVTRQDPHESSATLKRLLLTQADGSSVTFVEKELSFGGFGQFGDFSMLLDVNGDGLPDWLGWMAQGLSDGDDGGGGFIPNPPPIVMGSDTADADDVAADYDRYEQQIADENGYFMVKLNKGNGEFTDPIDLGPAAKLPTRVVQTPISTPQEPIYEVIPKFSESFKVADINGDGVDELLFPDDQQILASGCFTFRHYPIGSGGTAEETTRCGSAHYGSYFGQDGTRISMSSIWDTNIYRYQALQFVEQADGSIQAQLKDTDIIGAANNAFMSDGFGKGLPDLVFAYGCEYTTDCSVTPTSGSPMQGLTKNKVYVSHNLGATDKASPGSADYKAIDLLEQVQDGAGKLSRWQYLPLTTGQIANYYQMLREVVDNQHFNFASSMYAVSKFEQSNGVGGLNSLEYRYTDATYNFKGRGFRGFTGITVLDNANNISTETEFEVKFPYTSQIAAQRVYKQGQSTPFRTQINDWRDNPSYFRNGLYHIYNYQSVTKQYDINTFAEYSTVTNTVNDIDQFGNVLESSREVDDDTLNQIVETVTDYPDANESWPRRWKQRTVTKDAVTHKTGPAPASGTNNQQVVVTDVVWNTTHRKPQSQTVSGDGSSLNTAYIYNDYGLPNKITRTGTVFTGSAMSAATQNRVTDIYYSNNGQTTANDGYFPYQTSVKASAGKTLHSYQKTDPATGQPVEQTDASSVVTQTTYDALARPVEINVTGQPAQYLGYQNASGNHAIMKVVSRQAGSPESEEHKDLLGRTVHSRTQGFDGSWVKQDVAFNARGLKTSESQPYSASGKGETRYSEFDVLGRTGKKVTTGTHSDLTTTYSYSGLETTINTQPQDGAYLTMSRTYNSLEQLIETVDALNGTTQYLYDAGGNPILIKDANNNSITANYDALGRKRWVIDPNQGRTDFTYNDFGELEKELDANTKSIFYDMDQAGRVTQRIADGSTATFTWDSAQSGCRDGLLCSESENGSSKTYQYDYAARITHTRVTIDGQSYTTQTQYDGNSGKPKALVYPNNLTLGYEYNSTGYLSREYNAQSGYSYRQITAQDHWGNITHALIGDNSGQVESTNQYSAKTGQMLYSQVDSGGLIQYLNYSHYDSYGNLKEQQSLISELNRTESFTYDELQRLTHASTTGTGISFDVDYGYDAVGNIRYKSDYSTNSTSAYQYNTGNNKIKSIALKGGGSVSFGYDQKGNLTTRNGSTGIAYNVFNKPVQINKNGSVSLSYGADLSRVKQVRTTGGTTTTTWYIDKHYEVESQGGSTTQAVYISDVAIIKLSDTDKSIRFTHRDRLGSATTLTDHNGQVVARRHFDAFGAPRGGDWSEQSLVRLPDSESRRGFTGHEHLDEAELIHMNGRVYDYKVGRFLSVDPVIQSPGNSQSINPYSYIMNNPLAGTDPSGYCSAETGTRLKKCVDVEVTDSSSGDTSTKSLNSKHSDFKSHVADFVNSKLGNGAQINAASATMKSGKTMDLMGQATVSQVDNNSFGSFVEGFSSFVESALGNIGSHLPSFPKSDEDSFAGYFWNRVLDGDVRDQLFQIYDGFKNWEGAFIGITFGASYGRRGGTAGGSNTFALGTNGDVVNIITPEVGGQLPGSGGISFIRISVGLNNTVDDLKGFGTSVSGKYGKYSGSATLPKVKMINEYPGVRGSSVPSLEYGRFPILEFGYGHGANGLSLTEGNGMETWRKELW</sequence>
<proteinExistence type="predicted"/>
<dbReference type="InterPro" id="IPR022385">
    <property type="entry name" value="Rhs_assc_core"/>
</dbReference>
<feature type="signal peptide" evidence="5">
    <location>
        <begin position="1"/>
        <end position="21"/>
    </location>
</feature>
<evidence type="ECO:0000256" key="3">
    <source>
        <dbReference type="ARBA" id="ARBA00022729"/>
    </source>
</evidence>
<dbReference type="InterPro" id="IPR003284">
    <property type="entry name" value="Sal_SpvB"/>
</dbReference>
<dbReference type="SMART" id="SM00060">
    <property type="entry name" value="FN3"/>
    <property type="match status" value="3"/>
</dbReference>
<dbReference type="NCBIfam" id="TIGR01643">
    <property type="entry name" value="YD_repeat_2x"/>
    <property type="match status" value="1"/>
</dbReference>
<dbReference type="KEGG" id="lal:AT746_16665"/>
<dbReference type="Pfam" id="PF13517">
    <property type="entry name" value="FG-GAP_3"/>
    <property type="match status" value="1"/>
</dbReference>
<dbReference type="InterPro" id="IPR006530">
    <property type="entry name" value="YD"/>
</dbReference>
<name>A0A0U3B850_9ALTE</name>
<keyword evidence="4" id="KW-0843">Virulence</keyword>
<keyword evidence="8" id="KW-1185">Reference proteome</keyword>
<accession>A0A0U3B850</accession>
<gene>
    <name evidence="7" type="ORF">AT746_16665</name>
</gene>
<dbReference type="RefSeq" id="WP_062482687.1">
    <property type="nucleotide sequence ID" value="NZ_CP013650.1"/>
</dbReference>
<dbReference type="Gene3D" id="2.180.10.10">
    <property type="entry name" value="RHS repeat-associated core"/>
    <property type="match status" value="1"/>
</dbReference>
<dbReference type="InterPro" id="IPR059177">
    <property type="entry name" value="GH29D-like_dom"/>
</dbReference>
<dbReference type="InterPro" id="IPR003961">
    <property type="entry name" value="FN3_dom"/>
</dbReference>
<dbReference type="OrthoDB" id="9815903at2"/>
<dbReference type="InterPro" id="IPR013517">
    <property type="entry name" value="FG-GAP"/>
</dbReference>
<dbReference type="PANTHER" id="PTHR32305">
    <property type="match status" value="1"/>
</dbReference>
<dbReference type="SUPFAM" id="SSF49265">
    <property type="entry name" value="Fibronectin type III"/>
    <property type="match status" value="2"/>
</dbReference>
<dbReference type="PANTHER" id="PTHR32305:SF15">
    <property type="entry name" value="PROTEIN RHSA-RELATED"/>
    <property type="match status" value="1"/>
</dbReference>